<reference evidence="1 2" key="1">
    <citation type="submission" date="2021-03" db="EMBL/GenBank/DDBJ databases">
        <title>Sequencing the genomes of 1000 actinobacteria strains.</title>
        <authorList>
            <person name="Klenk H.-P."/>
        </authorList>
    </citation>
    <scope>NUCLEOTIDE SEQUENCE [LARGE SCALE GENOMIC DNA]</scope>
    <source>
        <strain evidence="1 2">DSM 45256</strain>
    </source>
</reference>
<proteinExistence type="predicted"/>
<comment type="caution">
    <text evidence="1">The sequence shown here is derived from an EMBL/GenBank/DDBJ whole genome shotgun (WGS) entry which is preliminary data.</text>
</comment>
<protein>
    <recommendedName>
        <fullName evidence="3">Ferric iron reductase FhuF-like transporter</fullName>
    </recommendedName>
</protein>
<gene>
    <name evidence="1" type="ORF">JOF36_000165</name>
</gene>
<keyword evidence="2" id="KW-1185">Reference proteome</keyword>
<dbReference type="EMBL" id="JAGINU010000001">
    <property type="protein sequence ID" value="MBP2364469.1"/>
    <property type="molecule type" value="Genomic_DNA"/>
</dbReference>
<accession>A0ABS4VKL6</accession>
<evidence type="ECO:0000313" key="2">
    <source>
        <dbReference type="Proteomes" id="UP001519295"/>
    </source>
</evidence>
<evidence type="ECO:0000313" key="1">
    <source>
        <dbReference type="EMBL" id="MBP2364469.1"/>
    </source>
</evidence>
<sequence>MVTEELRDRCAPLGFAPLPEFAAEPPAGPQWVTAAGIATAGHPFLGKLLDARADEPPGPRAVHTLRTLLRELIFCTAGAVYLLDAAPELGPRGYAFRTDGADVTGRLLVVAREASVGPGRGTAVTVSSQRELDAWLAPGFVATVRPLVELVAARTRVGPRTLWSYVVDMVHFGMLNLARQLGRDRVAAWDRAGELAEQLFVAGLPRRSEPAMVRFGPEDEQVWGVRGACCLDFTDGAHGMCLTCPLLAPDDRARKWESADLAGPR</sequence>
<dbReference type="Proteomes" id="UP001519295">
    <property type="component" value="Unassembled WGS sequence"/>
</dbReference>
<name>A0ABS4VKL6_9PSEU</name>
<organism evidence="1 2">
    <name type="scientific">Pseudonocardia parietis</name>
    <dbReference type="NCBI Taxonomy" id="570936"/>
    <lineage>
        <taxon>Bacteria</taxon>
        <taxon>Bacillati</taxon>
        <taxon>Actinomycetota</taxon>
        <taxon>Actinomycetes</taxon>
        <taxon>Pseudonocardiales</taxon>
        <taxon>Pseudonocardiaceae</taxon>
        <taxon>Pseudonocardia</taxon>
    </lineage>
</organism>
<evidence type="ECO:0008006" key="3">
    <source>
        <dbReference type="Google" id="ProtNLM"/>
    </source>
</evidence>